<gene>
    <name evidence="2" type="ORF">GCM10011312_11710</name>
</gene>
<sequence length="634" mass="72910">MRLLLLIFLTFSASAQKELTQSLLIPVHLTESADAIVRSNELEVNILSTKEVKVNRKVIVTVLNKAGNKHVWNFIYYDNSIKVKKAEAFIYDALGKEIKKFKKRDFKDRSAVDGGTLYSDSRYLYADYTPLSYPYTFEISYETTSENTLSLPFKLFIHSYNVSSQNSSLKVHYNSTELDLNYKEKNFGDYQIEKTVFPGILSYTAKDIPALVREDYSPPFLEMVPQVHLAPTVFYYEGIYGEARNWKELGKWFYDNLIVGRDKVSSQTLSEVQALVAGVDDKLERARLVYEYVQQNTRYISVQVGIGGVQPIEAQEVDKVKYGDCKGLTNYTKSLLDAVGVPSYYAHVEAGNIQENFEEDFASIAQGNHVILAIPNDSEYTWIDCTSQVHPFGFIGDFTDNRNVLIMKPEGGEIVKTTAYTNQNNFRKTNAVYSIDETGTMKATVEITNQGIPYDNRFKLDKFSKEELHKFYVKNWRNINNLSLSKTHFENDKENVSFEETVELEARNYAAVNGSRLFLSVNAFNNSNYVPSRYRDRKSPVKFFRGFLFEDNYLISLPDSYQIEAFPESVSIDTKFGTYTLELVANEDHTITLTRKLFLKEGDYPKEDYKAFRDFFKDISNYDNSKIVLNKKES</sequence>
<evidence type="ECO:0000313" key="2">
    <source>
        <dbReference type="EMBL" id="GGD89477.1"/>
    </source>
</evidence>
<dbReference type="InterPro" id="IPR024618">
    <property type="entry name" value="DUF3857"/>
</dbReference>
<reference evidence="2" key="1">
    <citation type="journal article" date="2014" name="Int. J. Syst. Evol. Microbiol.">
        <title>Complete genome sequence of Corynebacterium casei LMG S-19264T (=DSM 44701T), isolated from a smear-ripened cheese.</title>
        <authorList>
            <consortium name="US DOE Joint Genome Institute (JGI-PGF)"/>
            <person name="Walter F."/>
            <person name="Albersmeier A."/>
            <person name="Kalinowski J."/>
            <person name="Ruckert C."/>
        </authorList>
    </citation>
    <scope>NUCLEOTIDE SEQUENCE</scope>
    <source>
        <strain evidence="2">CGMCC 1.12924</strain>
    </source>
</reference>
<dbReference type="RefSeq" id="WP_188440508.1">
    <property type="nucleotide sequence ID" value="NZ_BMGK01000004.1"/>
</dbReference>
<dbReference type="Pfam" id="PF12969">
    <property type="entry name" value="DUF3857"/>
    <property type="match status" value="1"/>
</dbReference>
<dbReference type="Gene3D" id="2.60.40.3140">
    <property type="match status" value="1"/>
</dbReference>
<name>A0A8J2Y8Z7_9FLAO</name>
<dbReference type="SUPFAM" id="SSF54001">
    <property type="entry name" value="Cysteine proteinases"/>
    <property type="match status" value="1"/>
</dbReference>
<dbReference type="InterPro" id="IPR038765">
    <property type="entry name" value="Papain-like_cys_pep_sf"/>
</dbReference>
<evidence type="ECO:0000313" key="3">
    <source>
        <dbReference type="Proteomes" id="UP000652231"/>
    </source>
</evidence>
<evidence type="ECO:0000259" key="1">
    <source>
        <dbReference type="Pfam" id="PF12969"/>
    </source>
</evidence>
<dbReference type="EMBL" id="BMGK01000004">
    <property type="protein sequence ID" value="GGD89477.1"/>
    <property type="molecule type" value="Genomic_DNA"/>
</dbReference>
<reference evidence="2" key="2">
    <citation type="submission" date="2020-09" db="EMBL/GenBank/DDBJ databases">
        <authorList>
            <person name="Sun Q."/>
            <person name="Zhou Y."/>
        </authorList>
    </citation>
    <scope>NUCLEOTIDE SEQUENCE</scope>
    <source>
        <strain evidence="2">CGMCC 1.12924</strain>
    </source>
</reference>
<feature type="domain" description="DUF3857" evidence="1">
    <location>
        <begin position="52"/>
        <end position="210"/>
    </location>
</feature>
<proteinExistence type="predicted"/>
<protein>
    <recommendedName>
        <fullName evidence="1">DUF3857 domain-containing protein</fullName>
    </recommendedName>
</protein>
<comment type="caution">
    <text evidence="2">The sequence shown here is derived from an EMBL/GenBank/DDBJ whole genome shotgun (WGS) entry which is preliminary data.</text>
</comment>
<accession>A0A8J2Y8Z7</accession>
<dbReference type="Gene3D" id="3.10.620.30">
    <property type="match status" value="1"/>
</dbReference>
<dbReference type="Gene3D" id="2.60.120.1130">
    <property type="match status" value="1"/>
</dbReference>
<organism evidence="2 3">
    <name type="scientific">Planktosalinus lacus</name>
    <dbReference type="NCBI Taxonomy" id="1526573"/>
    <lineage>
        <taxon>Bacteria</taxon>
        <taxon>Pseudomonadati</taxon>
        <taxon>Bacteroidota</taxon>
        <taxon>Flavobacteriia</taxon>
        <taxon>Flavobacteriales</taxon>
        <taxon>Flavobacteriaceae</taxon>
        <taxon>Planktosalinus</taxon>
    </lineage>
</organism>
<dbReference type="AlphaFoldDB" id="A0A8J2Y8Z7"/>
<dbReference type="Proteomes" id="UP000652231">
    <property type="component" value="Unassembled WGS sequence"/>
</dbReference>
<keyword evidence="3" id="KW-1185">Reference proteome</keyword>